<dbReference type="GO" id="GO:0032561">
    <property type="term" value="F:guanyl ribonucleotide binding"/>
    <property type="evidence" value="ECO:0007669"/>
    <property type="project" value="UniProtKB-ARBA"/>
</dbReference>
<dbReference type="Pfam" id="PF01205">
    <property type="entry name" value="Impact_N"/>
    <property type="match status" value="1"/>
</dbReference>
<comment type="similarity">
    <text evidence="1">Belongs to the IMPACT family.</text>
</comment>
<dbReference type="GO" id="GO:0043168">
    <property type="term" value="F:anion binding"/>
    <property type="evidence" value="ECO:0007669"/>
    <property type="project" value="UniProtKB-ARBA"/>
</dbReference>
<dbReference type="SUPFAM" id="SSF54980">
    <property type="entry name" value="EF-G C-terminal domain-like"/>
    <property type="match status" value="1"/>
</dbReference>
<dbReference type="NCBIfam" id="TIGR00257">
    <property type="entry name" value="IMPACT_YIGZ"/>
    <property type="match status" value="1"/>
</dbReference>
<dbReference type="Gene3D" id="3.30.230.30">
    <property type="entry name" value="Impact, N-terminal domain"/>
    <property type="match status" value="1"/>
</dbReference>
<dbReference type="InterPro" id="IPR035647">
    <property type="entry name" value="EFG_III/V"/>
</dbReference>
<dbReference type="Pfam" id="PF09186">
    <property type="entry name" value="DUF1949"/>
    <property type="match status" value="1"/>
</dbReference>
<dbReference type="SUPFAM" id="SSF54211">
    <property type="entry name" value="Ribosomal protein S5 domain 2-like"/>
    <property type="match status" value="1"/>
</dbReference>
<dbReference type="PANTHER" id="PTHR16301:SF20">
    <property type="entry name" value="IMPACT FAMILY MEMBER YIGZ"/>
    <property type="match status" value="1"/>
</dbReference>
<organism evidence="4 5">
    <name type="scientific">Oceanisphaera psychrotolerans</name>
    <dbReference type="NCBI Taxonomy" id="1414654"/>
    <lineage>
        <taxon>Bacteria</taxon>
        <taxon>Pseudomonadati</taxon>
        <taxon>Pseudomonadota</taxon>
        <taxon>Gammaproteobacteria</taxon>
        <taxon>Aeromonadales</taxon>
        <taxon>Aeromonadaceae</taxon>
        <taxon>Oceanisphaera</taxon>
    </lineage>
</organism>
<dbReference type="InterPro" id="IPR015796">
    <property type="entry name" value="Impact_YigZ-like"/>
</dbReference>
<evidence type="ECO:0000259" key="3">
    <source>
        <dbReference type="Pfam" id="PF09186"/>
    </source>
</evidence>
<dbReference type="GO" id="GO:0017111">
    <property type="term" value="F:ribonucleoside triphosphate phosphatase activity"/>
    <property type="evidence" value="ECO:0007669"/>
    <property type="project" value="UniProtKB-ARBA"/>
</dbReference>
<keyword evidence="5" id="KW-1185">Reference proteome</keyword>
<dbReference type="AlphaFoldDB" id="A0A1J4QE93"/>
<dbReference type="InterPro" id="IPR023582">
    <property type="entry name" value="Impact"/>
</dbReference>
<evidence type="ECO:0000256" key="1">
    <source>
        <dbReference type="ARBA" id="ARBA00007665"/>
    </source>
</evidence>
<dbReference type="GO" id="GO:0006446">
    <property type="term" value="P:regulation of translational initiation"/>
    <property type="evidence" value="ECO:0007669"/>
    <property type="project" value="TreeGrafter"/>
</dbReference>
<protein>
    <submittedName>
        <fullName evidence="4">YigZ family protein</fullName>
    </submittedName>
</protein>
<dbReference type="EMBL" id="MDKE01000012">
    <property type="protein sequence ID" value="OIN11907.1"/>
    <property type="molecule type" value="Genomic_DNA"/>
</dbReference>
<dbReference type="InterPro" id="IPR001498">
    <property type="entry name" value="Impact_N"/>
</dbReference>
<dbReference type="InterPro" id="IPR036956">
    <property type="entry name" value="Impact_N_sf"/>
</dbReference>
<dbReference type="Gene3D" id="3.30.70.240">
    <property type="match status" value="1"/>
</dbReference>
<comment type="caution">
    <text evidence="4">The sequence shown here is derived from an EMBL/GenBank/DDBJ whole genome shotgun (WGS) entry which is preliminary data.</text>
</comment>
<evidence type="ECO:0000259" key="2">
    <source>
        <dbReference type="Pfam" id="PF01205"/>
    </source>
</evidence>
<dbReference type="Proteomes" id="UP000243073">
    <property type="component" value="Unassembled WGS sequence"/>
</dbReference>
<name>A0A1J4QE93_9GAMM</name>
<sequence length="209" mass="22418">MNMSPYLVPASPVVWEQEIKKSRFIAYLAHTPDAESARAFIGTVRAREPSAGHHCWAFVAGMPTDSRVLGFSDDGEPSGTAGKPMLAQLQGSGIGEITAVIARYFGGVKLGTGGLVRAYGGTLASALTQLNTVEQRIMASLHVRADYGDMALLEFLLGEYQGQWLQVDYGAEVTGMLSVEARAVAEFCRQLLDRSQGRVVARPVEPEAG</sequence>
<gene>
    <name evidence="4" type="ORF">BFR47_11875</name>
</gene>
<dbReference type="GO" id="GO:0005737">
    <property type="term" value="C:cytoplasm"/>
    <property type="evidence" value="ECO:0007669"/>
    <property type="project" value="TreeGrafter"/>
</dbReference>
<dbReference type="InterPro" id="IPR015269">
    <property type="entry name" value="UPF0029_Impact_C"/>
</dbReference>
<evidence type="ECO:0000313" key="4">
    <source>
        <dbReference type="EMBL" id="OIN11907.1"/>
    </source>
</evidence>
<dbReference type="STRING" id="1414654.BFR47_11875"/>
<reference evidence="4 5" key="1">
    <citation type="submission" date="2016-07" db="EMBL/GenBank/DDBJ databases">
        <title>Draft Genome Sequence of Oceanisphaera psychrotolerans, isolated from coastal sediment samples.</title>
        <authorList>
            <person name="Zhuo S."/>
            <person name="Ruan Z."/>
        </authorList>
    </citation>
    <scope>NUCLEOTIDE SEQUENCE [LARGE SCALE GENOMIC DNA]</scope>
    <source>
        <strain evidence="4 5">LAM-WHM-ZC</strain>
    </source>
</reference>
<dbReference type="InterPro" id="IPR020568">
    <property type="entry name" value="Ribosomal_Su5_D2-typ_SF"/>
</dbReference>
<dbReference type="InterPro" id="IPR020569">
    <property type="entry name" value="UPF0029_Impact_CS"/>
</dbReference>
<feature type="domain" description="Impact N-terminal" evidence="2">
    <location>
        <begin position="20"/>
        <end position="127"/>
    </location>
</feature>
<dbReference type="PROSITE" id="PS00910">
    <property type="entry name" value="UPF0029"/>
    <property type="match status" value="1"/>
</dbReference>
<dbReference type="PANTHER" id="PTHR16301">
    <property type="entry name" value="IMPACT-RELATED"/>
    <property type="match status" value="1"/>
</dbReference>
<accession>A0A1J4QE93</accession>
<feature type="domain" description="UPF0029" evidence="3">
    <location>
        <begin position="143"/>
        <end position="198"/>
    </location>
</feature>
<dbReference type="RefSeq" id="WP_071472233.1">
    <property type="nucleotide sequence ID" value="NZ_MDKE01000012.1"/>
</dbReference>
<evidence type="ECO:0000313" key="5">
    <source>
        <dbReference type="Proteomes" id="UP000243073"/>
    </source>
</evidence>
<dbReference type="OrthoDB" id="9813771at2"/>
<proteinExistence type="inferred from homology"/>